<dbReference type="NCBIfam" id="TIGR01549">
    <property type="entry name" value="HAD-SF-IA-v1"/>
    <property type="match status" value="1"/>
</dbReference>
<dbReference type="InterPro" id="IPR041492">
    <property type="entry name" value="HAD_2"/>
</dbReference>
<comment type="pathway">
    <text evidence="2">Organic acid metabolism; glycolate biosynthesis; glycolate from 2-phosphoglycolate: step 1/1.</text>
</comment>
<evidence type="ECO:0000256" key="2">
    <source>
        <dbReference type="ARBA" id="ARBA00004818"/>
    </source>
</evidence>
<dbReference type="EC" id="3.1.3.18" evidence="4"/>
<dbReference type="InterPro" id="IPR036412">
    <property type="entry name" value="HAD-like_sf"/>
</dbReference>
<evidence type="ECO:0000256" key="3">
    <source>
        <dbReference type="ARBA" id="ARBA00006171"/>
    </source>
</evidence>
<dbReference type="NCBIfam" id="TIGR01662">
    <property type="entry name" value="HAD-SF-IIIA"/>
    <property type="match status" value="1"/>
</dbReference>
<protein>
    <recommendedName>
        <fullName evidence="4">phosphoglycolate phosphatase</fullName>
        <ecNumber evidence="4">3.1.3.18</ecNumber>
    </recommendedName>
</protein>
<dbReference type="PANTHER" id="PTHR43434:SF1">
    <property type="entry name" value="PHOSPHOGLYCOLATE PHOSPHATASE"/>
    <property type="match status" value="1"/>
</dbReference>
<dbReference type="SUPFAM" id="SSF56784">
    <property type="entry name" value="HAD-like"/>
    <property type="match status" value="1"/>
</dbReference>
<dbReference type="RefSeq" id="WP_269877835.1">
    <property type="nucleotide sequence ID" value="NZ_JAPZVM010000005.1"/>
</dbReference>
<dbReference type="InterPro" id="IPR050155">
    <property type="entry name" value="HAD-like_hydrolase_sf"/>
</dbReference>
<dbReference type="Gene3D" id="3.40.50.1000">
    <property type="entry name" value="HAD superfamily/HAD-like"/>
    <property type="match status" value="1"/>
</dbReference>
<dbReference type="Gene3D" id="1.10.150.240">
    <property type="entry name" value="Putative phosphatase, domain 2"/>
    <property type="match status" value="1"/>
</dbReference>
<keyword evidence="6" id="KW-1185">Reference proteome</keyword>
<dbReference type="Pfam" id="PF13419">
    <property type="entry name" value="HAD_2"/>
    <property type="match status" value="1"/>
</dbReference>
<comment type="catalytic activity">
    <reaction evidence="1">
        <text>2-phosphoglycolate + H2O = glycolate + phosphate</text>
        <dbReference type="Rhea" id="RHEA:14369"/>
        <dbReference type="ChEBI" id="CHEBI:15377"/>
        <dbReference type="ChEBI" id="CHEBI:29805"/>
        <dbReference type="ChEBI" id="CHEBI:43474"/>
        <dbReference type="ChEBI" id="CHEBI:58033"/>
        <dbReference type="EC" id="3.1.3.18"/>
    </reaction>
</comment>
<keyword evidence="5" id="KW-0378">Hydrolase</keyword>
<dbReference type="PANTHER" id="PTHR43434">
    <property type="entry name" value="PHOSPHOGLYCOLATE PHOSPHATASE"/>
    <property type="match status" value="1"/>
</dbReference>
<dbReference type="PRINTS" id="PR00413">
    <property type="entry name" value="HADHALOGNASE"/>
</dbReference>
<dbReference type="EMBL" id="JAPZVM010000005">
    <property type="protein sequence ID" value="MCZ8372653.1"/>
    <property type="molecule type" value="Genomic_DNA"/>
</dbReference>
<dbReference type="InterPro" id="IPR006549">
    <property type="entry name" value="HAD-SF_hydro_IIIA"/>
</dbReference>
<sequence length="217" mass="24437">MKKLVIFDLDGTLLNTIADLAAATNYALQACGYPTHDTDAYRFFVGNGINKLFERALPEGTRSKENVLKIRSLFVPYYNEHNADLSRPYPGIENLLETLQKKGYMLAVASNKYHEATQKLIKQYFPRINFLAILGQRENIPAKPDPQVVYEIMEKAGVERNEVVYIGDSSVDMQTGANAGVTTIGVCWGFRPRTELEAYNPSLIAEQAEDILHFLEK</sequence>
<dbReference type="InterPro" id="IPR006439">
    <property type="entry name" value="HAD-SF_hydro_IA"/>
</dbReference>
<reference evidence="5" key="1">
    <citation type="submission" date="2022-12" db="EMBL/GenBank/DDBJ databases">
        <title>Phocaeicola acetigenes sp. nov., isolated feces from a healthy human.</title>
        <authorList>
            <person name="Do H."/>
            <person name="Ha Y.B."/>
            <person name="Kim J.-S."/>
            <person name="Suh M.K."/>
            <person name="Kim H.S."/>
            <person name="Lee J.-S."/>
        </authorList>
    </citation>
    <scope>NUCLEOTIDE SEQUENCE</scope>
    <source>
        <strain evidence="5">KGMB11183</strain>
    </source>
</reference>
<accession>A0ABT4PHY7</accession>
<dbReference type="SFLD" id="SFLDG01129">
    <property type="entry name" value="C1.5:_HAD__Beta-PGM__Phosphata"/>
    <property type="match status" value="1"/>
</dbReference>
<evidence type="ECO:0000313" key="6">
    <source>
        <dbReference type="Proteomes" id="UP001141933"/>
    </source>
</evidence>
<proteinExistence type="inferred from homology"/>
<dbReference type="PROSITE" id="PS01228">
    <property type="entry name" value="COF_1"/>
    <property type="match status" value="1"/>
</dbReference>
<evidence type="ECO:0000313" key="5">
    <source>
        <dbReference type="EMBL" id="MCZ8372653.1"/>
    </source>
</evidence>
<dbReference type="SFLD" id="SFLDS00003">
    <property type="entry name" value="Haloacid_Dehalogenase"/>
    <property type="match status" value="1"/>
</dbReference>
<organism evidence="5 6">
    <name type="scientific">Phocaeicola acetigenes</name>
    <dbReference type="NCBI Taxonomy" id="3016083"/>
    <lineage>
        <taxon>Bacteria</taxon>
        <taxon>Pseudomonadati</taxon>
        <taxon>Bacteroidota</taxon>
        <taxon>Bacteroidia</taxon>
        <taxon>Bacteroidales</taxon>
        <taxon>Bacteroidaceae</taxon>
        <taxon>Phocaeicola</taxon>
    </lineage>
</organism>
<evidence type="ECO:0000256" key="4">
    <source>
        <dbReference type="ARBA" id="ARBA00013078"/>
    </source>
</evidence>
<dbReference type="SFLD" id="SFLDG01135">
    <property type="entry name" value="C1.5.6:_HAD__Beta-PGM__Phospha"/>
    <property type="match status" value="1"/>
</dbReference>
<comment type="caution">
    <text evidence="5">The sequence shown here is derived from an EMBL/GenBank/DDBJ whole genome shotgun (WGS) entry which is preliminary data.</text>
</comment>
<comment type="similarity">
    <text evidence="3">Belongs to the HAD-like hydrolase superfamily. CbbY/CbbZ/Gph/YieH family.</text>
</comment>
<dbReference type="Proteomes" id="UP001141933">
    <property type="component" value="Unassembled WGS sequence"/>
</dbReference>
<dbReference type="NCBIfam" id="TIGR01509">
    <property type="entry name" value="HAD-SF-IA-v3"/>
    <property type="match status" value="1"/>
</dbReference>
<gene>
    <name evidence="5" type="ORF">O6P32_08035</name>
</gene>
<name>A0ABT4PHY7_9BACT</name>
<dbReference type="InterPro" id="IPR023198">
    <property type="entry name" value="PGP-like_dom2"/>
</dbReference>
<dbReference type="InterPro" id="IPR023214">
    <property type="entry name" value="HAD_sf"/>
</dbReference>
<dbReference type="PROSITE" id="PS51257">
    <property type="entry name" value="PROKAR_LIPOPROTEIN"/>
    <property type="match status" value="1"/>
</dbReference>
<evidence type="ECO:0000256" key="1">
    <source>
        <dbReference type="ARBA" id="ARBA00000830"/>
    </source>
</evidence>
<dbReference type="GO" id="GO:0016787">
    <property type="term" value="F:hydrolase activity"/>
    <property type="evidence" value="ECO:0007669"/>
    <property type="project" value="UniProtKB-KW"/>
</dbReference>